<keyword evidence="1" id="KW-0472">Membrane</keyword>
<organism evidence="2 3">
    <name type="scientific">Terrabacter lapilli</name>
    <dbReference type="NCBI Taxonomy" id="436231"/>
    <lineage>
        <taxon>Bacteria</taxon>
        <taxon>Bacillati</taxon>
        <taxon>Actinomycetota</taxon>
        <taxon>Actinomycetes</taxon>
        <taxon>Micrococcales</taxon>
        <taxon>Intrasporangiaceae</taxon>
        <taxon>Terrabacter</taxon>
    </lineage>
</organism>
<protein>
    <recommendedName>
        <fullName evidence="4">MYXO-CTERM domain-containing protein</fullName>
    </recommendedName>
</protein>
<evidence type="ECO:0000313" key="2">
    <source>
        <dbReference type="EMBL" id="GAA1971024.1"/>
    </source>
</evidence>
<dbReference type="Proteomes" id="UP001500013">
    <property type="component" value="Unassembled WGS sequence"/>
</dbReference>
<comment type="caution">
    <text evidence="2">The sequence shown here is derived from an EMBL/GenBank/DDBJ whole genome shotgun (WGS) entry which is preliminary data.</text>
</comment>
<dbReference type="InterPro" id="IPR046549">
    <property type="entry name" value="DUF6703"/>
</dbReference>
<sequence>MALSFRSRLEHASAPWVERLNTVPRPVGLAVLVVLLVVGVLAPRPWSGIAFLVVSAFVGWLLFLTWQRLTLPERLMRLAVLVLALAVAVVGIVPAG</sequence>
<evidence type="ECO:0000256" key="1">
    <source>
        <dbReference type="SAM" id="Phobius"/>
    </source>
</evidence>
<keyword evidence="1" id="KW-0812">Transmembrane</keyword>
<keyword evidence="1" id="KW-1133">Transmembrane helix</keyword>
<dbReference type="RefSeq" id="WP_344058759.1">
    <property type="nucleotide sequence ID" value="NZ_BAAAPU010000003.1"/>
</dbReference>
<keyword evidence="3" id="KW-1185">Reference proteome</keyword>
<evidence type="ECO:0000313" key="3">
    <source>
        <dbReference type="Proteomes" id="UP001500013"/>
    </source>
</evidence>
<dbReference type="Pfam" id="PF20444">
    <property type="entry name" value="DUF6703"/>
    <property type="match status" value="1"/>
</dbReference>
<name>A0ABN2RL58_9MICO</name>
<feature type="transmembrane region" description="Helical" evidence="1">
    <location>
        <begin position="78"/>
        <end position="95"/>
    </location>
</feature>
<feature type="transmembrane region" description="Helical" evidence="1">
    <location>
        <begin position="48"/>
        <end position="66"/>
    </location>
</feature>
<accession>A0ABN2RL58</accession>
<reference evidence="2 3" key="1">
    <citation type="journal article" date="2019" name="Int. J. Syst. Evol. Microbiol.">
        <title>The Global Catalogue of Microorganisms (GCM) 10K type strain sequencing project: providing services to taxonomists for standard genome sequencing and annotation.</title>
        <authorList>
            <consortium name="The Broad Institute Genomics Platform"/>
            <consortium name="The Broad Institute Genome Sequencing Center for Infectious Disease"/>
            <person name="Wu L."/>
            <person name="Ma J."/>
        </authorList>
    </citation>
    <scope>NUCLEOTIDE SEQUENCE [LARGE SCALE GENOMIC DNA]</scope>
    <source>
        <strain evidence="2 3">JCM 15628</strain>
    </source>
</reference>
<evidence type="ECO:0008006" key="4">
    <source>
        <dbReference type="Google" id="ProtNLM"/>
    </source>
</evidence>
<gene>
    <name evidence="2" type="ORF">GCM10009817_08650</name>
</gene>
<proteinExistence type="predicted"/>
<dbReference type="EMBL" id="BAAAPU010000003">
    <property type="protein sequence ID" value="GAA1971024.1"/>
    <property type="molecule type" value="Genomic_DNA"/>
</dbReference>
<feature type="transmembrane region" description="Helical" evidence="1">
    <location>
        <begin position="23"/>
        <end position="42"/>
    </location>
</feature>